<evidence type="ECO:0000313" key="2">
    <source>
        <dbReference type="EMBL" id="MBB3066801.1"/>
    </source>
</evidence>
<protein>
    <submittedName>
        <fullName evidence="2">Uncharacterized protein</fullName>
    </submittedName>
</protein>
<feature type="transmembrane region" description="Helical" evidence="1">
    <location>
        <begin position="12"/>
        <end position="32"/>
    </location>
</feature>
<evidence type="ECO:0000256" key="1">
    <source>
        <dbReference type="SAM" id="Phobius"/>
    </source>
</evidence>
<proteinExistence type="predicted"/>
<evidence type="ECO:0000313" key="3">
    <source>
        <dbReference type="Proteomes" id="UP000581135"/>
    </source>
</evidence>
<organism evidence="2 3">
    <name type="scientific">Limibacillus halophilus</name>
    <dbReference type="NCBI Taxonomy" id="1579333"/>
    <lineage>
        <taxon>Bacteria</taxon>
        <taxon>Pseudomonadati</taxon>
        <taxon>Pseudomonadota</taxon>
        <taxon>Alphaproteobacteria</taxon>
        <taxon>Rhodospirillales</taxon>
        <taxon>Rhodovibrionaceae</taxon>
        <taxon>Limibacillus</taxon>
    </lineage>
</organism>
<keyword evidence="1" id="KW-0472">Membrane</keyword>
<dbReference type="EMBL" id="JACHXA010000010">
    <property type="protein sequence ID" value="MBB3066801.1"/>
    <property type="molecule type" value="Genomic_DNA"/>
</dbReference>
<dbReference type="AlphaFoldDB" id="A0A839SVG8"/>
<comment type="caution">
    <text evidence="2">The sequence shown here is derived from an EMBL/GenBank/DDBJ whole genome shotgun (WGS) entry which is preliminary data.</text>
</comment>
<name>A0A839SVG8_9PROT</name>
<reference evidence="2 3" key="1">
    <citation type="submission" date="2020-08" db="EMBL/GenBank/DDBJ databases">
        <title>Genomic Encyclopedia of Type Strains, Phase III (KMG-III): the genomes of soil and plant-associated and newly described type strains.</title>
        <authorList>
            <person name="Whitman W."/>
        </authorList>
    </citation>
    <scope>NUCLEOTIDE SEQUENCE [LARGE SCALE GENOMIC DNA]</scope>
    <source>
        <strain evidence="2 3">CECT 8803</strain>
    </source>
</reference>
<sequence>MDMPEWLKPGLVGAAAGATALAIVGFSWGGWLTEGSANKMASDMAQAEVVTALVPVCVQLSKMDPLASQTFLKLKEASSYQRRGILMEAGWATMPGSSEANRYVATACLEKLSDEF</sequence>
<gene>
    <name evidence="2" type="ORF">FHR98_003111</name>
</gene>
<keyword evidence="3" id="KW-1185">Reference proteome</keyword>
<dbReference type="Proteomes" id="UP000581135">
    <property type="component" value="Unassembled WGS sequence"/>
</dbReference>
<dbReference type="RefSeq" id="WP_183417620.1">
    <property type="nucleotide sequence ID" value="NZ_JACHXA010000010.1"/>
</dbReference>
<keyword evidence="1" id="KW-1133">Transmembrane helix</keyword>
<keyword evidence="1" id="KW-0812">Transmembrane</keyword>
<accession>A0A839SVG8</accession>